<dbReference type="SMART" id="SM00575">
    <property type="entry name" value="ZnF_PMZ"/>
    <property type="match status" value="1"/>
</dbReference>
<dbReference type="SUPFAM" id="SSF54001">
    <property type="entry name" value="Cysteine proteinases"/>
    <property type="match status" value="1"/>
</dbReference>
<evidence type="ECO:0000256" key="2">
    <source>
        <dbReference type="ARBA" id="ARBA00022670"/>
    </source>
</evidence>
<feature type="domain" description="SWIM-type" evidence="9">
    <location>
        <begin position="122"/>
        <end position="158"/>
    </location>
</feature>
<evidence type="ECO:0000256" key="8">
    <source>
        <dbReference type="SAM" id="MobiDB-lite"/>
    </source>
</evidence>
<dbReference type="EMBL" id="BQNB010010245">
    <property type="protein sequence ID" value="GJS74640.1"/>
    <property type="molecule type" value="Genomic_DNA"/>
</dbReference>
<dbReference type="GO" id="GO:0006508">
    <property type="term" value="P:proteolysis"/>
    <property type="evidence" value="ECO:0007669"/>
    <property type="project" value="UniProtKB-KW"/>
</dbReference>
<keyword evidence="11" id="KW-1185">Reference proteome</keyword>
<keyword evidence="2 10" id="KW-0645">Protease</keyword>
<dbReference type="PANTHER" id="PTHR47718">
    <property type="entry name" value="OS01G0519700 PROTEIN"/>
    <property type="match status" value="1"/>
</dbReference>
<evidence type="ECO:0000256" key="6">
    <source>
        <dbReference type="ARBA" id="ARBA00022833"/>
    </source>
</evidence>
<protein>
    <submittedName>
        <fullName evidence="10">Ulp1 protease family, C-terminal catalytic domain-containing protein</fullName>
    </submittedName>
</protein>
<dbReference type="PROSITE" id="PS50966">
    <property type="entry name" value="ZF_SWIM"/>
    <property type="match status" value="1"/>
</dbReference>
<dbReference type="InterPro" id="IPR007527">
    <property type="entry name" value="Znf_SWIM"/>
</dbReference>
<dbReference type="InterPro" id="IPR006564">
    <property type="entry name" value="Znf_PMZ"/>
</dbReference>
<dbReference type="InterPro" id="IPR003653">
    <property type="entry name" value="Peptidase_C48_C"/>
</dbReference>
<dbReference type="Pfam" id="PF02902">
    <property type="entry name" value="Peptidase_C48"/>
    <property type="match status" value="1"/>
</dbReference>
<evidence type="ECO:0000259" key="9">
    <source>
        <dbReference type="PROSITE" id="PS50966"/>
    </source>
</evidence>
<reference evidence="10" key="2">
    <citation type="submission" date="2022-01" db="EMBL/GenBank/DDBJ databases">
        <authorList>
            <person name="Yamashiro T."/>
            <person name="Shiraishi A."/>
            <person name="Satake H."/>
            <person name="Nakayama K."/>
        </authorList>
    </citation>
    <scope>NUCLEOTIDE SEQUENCE</scope>
</reference>
<evidence type="ECO:0000313" key="11">
    <source>
        <dbReference type="Proteomes" id="UP001151760"/>
    </source>
</evidence>
<evidence type="ECO:0000256" key="7">
    <source>
        <dbReference type="PROSITE-ProRule" id="PRU00325"/>
    </source>
</evidence>
<dbReference type="InterPro" id="IPR038765">
    <property type="entry name" value="Papain-like_cys_pep_sf"/>
</dbReference>
<dbReference type="PANTHER" id="PTHR47718:SF12">
    <property type="entry name" value="PROTEIN FAR1-RELATED SEQUENCE"/>
    <property type="match status" value="1"/>
</dbReference>
<feature type="compositionally biased region" description="Acidic residues" evidence="8">
    <location>
        <begin position="342"/>
        <end position="359"/>
    </location>
</feature>
<feature type="region of interest" description="Disordered" evidence="8">
    <location>
        <begin position="260"/>
        <end position="285"/>
    </location>
</feature>
<dbReference type="Gene3D" id="3.40.395.10">
    <property type="entry name" value="Adenoviral Proteinase, Chain A"/>
    <property type="match status" value="1"/>
</dbReference>
<evidence type="ECO:0000256" key="3">
    <source>
        <dbReference type="ARBA" id="ARBA00022723"/>
    </source>
</evidence>
<comment type="similarity">
    <text evidence="1">Belongs to the peptidase C48 family.</text>
</comment>
<evidence type="ECO:0000256" key="1">
    <source>
        <dbReference type="ARBA" id="ARBA00005234"/>
    </source>
</evidence>
<keyword evidence="5" id="KW-0378">Hydrolase</keyword>
<evidence type="ECO:0000256" key="5">
    <source>
        <dbReference type="ARBA" id="ARBA00022801"/>
    </source>
</evidence>
<feature type="compositionally biased region" description="Basic and acidic residues" evidence="8">
    <location>
        <begin position="271"/>
        <end position="285"/>
    </location>
</feature>
<dbReference type="Proteomes" id="UP001151760">
    <property type="component" value="Unassembled WGS sequence"/>
</dbReference>
<organism evidence="10 11">
    <name type="scientific">Tanacetum coccineum</name>
    <dbReference type="NCBI Taxonomy" id="301880"/>
    <lineage>
        <taxon>Eukaryota</taxon>
        <taxon>Viridiplantae</taxon>
        <taxon>Streptophyta</taxon>
        <taxon>Embryophyta</taxon>
        <taxon>Tracheophyta</taxon>
        <taxon>Spermatophyta</taxon>
        <taxon>Magnoliopsida</taxon>
        <taxon>eudicotyledons</taxon>
        <taxon>Gunneridae</taxon>
        <taxon>Pentapetalae</taxon>
        <taxon>asterids</taxon>
        <taxon>campanulids</taxon>
        <taxon>Asterales</taxon>
        <taxon>Asteraceae</taxon>
        <taxon>Asteroideae</taxon>
        <taxon>Anthemideae</taxon>
        <taxon>Anthemidinae</taxon>
        <taxon>Tanacetum</taxon>
    </lineage>
</organism>
<keyword evidence="4 7" id="KW-0863">Zinc-finger</keyword>
<dbReference type="GO" id="GO:0008233">
    <property type="term" value="F:peptidase activity"/>
    <property type="evidence" value="ECO:0007669"/>
    <property type="project" value="UniProtKB-KW"/>
</dbReference>
<sequence>MAKMFNIREIWIPAYFVDSSLFGLMRTTSRSESENSFFKSFTSPGATLVSFLMSYESAMERQRYRQEALDFKIIEAAPKCETKLPVELHAARNPKDNTTLNTKKGKEQEKKSGTVAETTRDYKVLRIIEDGSVVCSCRHFLRYGFLCRHIFCVFKNRDINVIPKQYILRRWTRDIIPPDLRRQRNRYGEKNLTIERLTNEANFLVDDSLFLLSKDERRMGTYVEKLKILLDEVKADMPNPASRNTGDVIGGIFSISKPNQVDVKNPTKAVNKGEHLKNGERLKSEREKAIKVKVKAMKFGYHESSLGDDRNGDDDTGNGDDDTGNGDDDTVNGDDDTRNGDDDAGVDDDVNEDDYDNVDGNDSSVIDKEIHVEDDGNRVVDGNGDVQDDNGGSKKQVESTEKQSVDPTDPTGEENVFEEEMIQCTPEWMNTYRYCENEESSSSDEYRLLPARLELVEHVFETSSGLEKVFGIRLNMETLAPGLWIDANVVDCWSEVLNYEERFRKAGSLSRHFFPTGCITLSMFDGTYATDEERWENFSAQVSAQFKDNVNGLALNGIDLAFFPICLSGHFYVVVFSLTNTTSMTILDNSDSGATYDSKYKQACDLLKKLFTRHLKLYGHQRHSKIQRLKAKILKMKWKTKTNFRDCGIFTMLHMESYSGQTASTWDCGLVSESKLQCDMLRRLRFKFATKILLHEINVHAPKMLELAKEFDKLDSREKLSIVVEAAKNRGERERS</sequence>
<comment type="caution">
    <text evidence="10">The sequence shown here is derived from an EMBL/GenBank/DDBJ whole genome shotgun (WGS) entry which is preliminary data.</text>
</comment>
<evidence type="ECO:0000313" key="10">
    <source>
        <dbReference type="EMBL" id="GJS74640.1"/>
    </source>
</evidence>
<reference evidence="10" key="1">
    <citation type="journal article" date="2022" name="Int. J. Mol. Sci.">
        <title>Draft Genome of Tanacetum Coccineum: Genomic Comparison of Closely Related Tanacetum-Family Plants.</title>
        <authorList>
            <person name="Yamashiro T."/>
            <person name="Shiraishi A."/>
            <person name="Nakayama K."/>
            <person name="Satake H."/>
        </authorList>
    </citation>
    <scope>NUCLEOTIDE SEQUENCE</scope>
</reference>
<name>A0ABQ4YAB8_9ASTR</name>
<feature type="compositionally biased region" description="Basic and acidic residues" evidence="8">
    <location>
        <begin position="365"/>
        <end position="378"/>
    </location>
</feature>
<keyword evidence="3" id="KW-0479">Metal-binding</keyword>
<accession>A0ABQ4YAB8</accession>
<gene>
    <name evidence="10" type="ORF">Tco_0707481</name>
</gene>
<evidence type="ECO:0000256" key="4">
    <source>
        <dbReference type="ARBA" id="ARBA00022771"/>
    </source>
</evidence>
<feature type="region of interest" description="Disordered" evidence="8">
    <location>
        <begin position="91"/>
        <end position="113"/>
    </location>
</feature>
<feature type="region of interest" description="Disordered" evidence="8">
    <location>
        <begin position="303"/>
        <end position="413"/>
    </location>
</feature>
<feature type="compositionally biased region" description="Basic and acidic residues" evidence="8">
    <location>
        <begin position="104"/>
        <end position="113"/>
    </location>
</feature>
<feature type="compositionally biased region" description="Basic and acidic residues" evidence="8">
    <location>
        <begin position="391"/>
        <end position="404"/>
    </location>
</feature>
<feature type="compositionally biased region" description="Acidic residues" evidence="8">
    <location>
        <begin position="311"/>
        <end position="334"/>
    </location>
</feature>
<keyword evidence="6" id="KW-0862">Zinc</keyword>
<proteinExistence type="inferred from homology"/>